<feature type="region of interest" description="Disordered" evidence="1">
    <location>
        <begin position="141"/>
        <end position="199"/>
    </location>
</feature>
<dbReference type="EMBL" id="FQYX01000004">
    <property type="protein sequence ID" value="SHI69372.1"/>
    <property type="molecule type" value="Genomic_DNA"/>
</dbReference>
<dbReference type="OrthoDB" id="1466062at2"/>
<dbReference type="PROSITE" id="PS51257">
    <property type="entry name" value="PROKAR_LIPOPROTEIN"/>
    <property type="match status" value="1"/>
</dbReference>
<dbReference type="GO" id="GO:0005509">
    <property type="term" value="F:calcium ion binding"/>
    <property type="evidence" value="ECO:0007669"/>
    <property type="project" value="InterPro"/>
</dbReference>
<evidence type="ECO:0008006" key="4">
    <source>
        <dbReference type="Google" id="ProtNLM"/>
    </source>
</evidence>
<feature type="compositionally biased region" description="Basic and acidic residues" evidence="1">
    <location>
        <begin position="179"/>
        <end position="195"/>
    </location>
</feature>
<keyword evidence="3" id="KW-1185">Reference proteome</keyword>
<proteinExistence type="predicted"/>
<accession>A0A1M6D815</accession>
<evidence type="ECO:0000256" key="1">
    <source>
        <dbReference type="SAM" id="MobiDB-lite"/>
    </source>
</evidence>
<evidence type="ECO:0000313" key="3">
    <source>
        <dbReference type="Proteomes" id="UP000184231"/>
    </source>
</evidence>
<dbReference type="Pfam" id="PF14092">
    <property type="entry name" value="DUF4270"/>
    <property type="match status" value="1"/>
</dbReference>
<protein>
    <recommendedName>
        <fullName evidence="4">DUF4270 domain-containing protein</fullName>
    </recommendedName>
</protein>
<name>A0A1M6D815_9FLAO</name>
<feature type="compositionally biased region" description="Acidic residues" evidence="1">
    <location>
        <begin position="142"/>
        <end position="165"/>
    </location>
</feature>
<dbReference type="Proteomes" id="UP000184231">
    <property type="component" value="Unassembled WGS sequence"/>
</dbReference>
<dbReference type="STRING" id="558155.SAMN04487911_104193"/>
<dbReference type="RefSeq" id="WP_072763414.1">
    <property type="nucleotide sequence ID" value="NZ_FQYX01000004.1"/>
</dbReference>
<reference evidence="2 3" key="1">
    <citation type="submission" date="2016-11" db="EMBL/GenBank/DDBJ databases">
        <authorList>
            <person name="Jaros S."/>
            <person name="Januszkiewicz K."/>
            <person name="Wedrychowicz H."/>
        </authorList>
    </citation>
    <scope>NUCLEOTIDE SEQUENCE [LARGE SCALE GENOMIC DNA]</scope>
    <source>
        <strain evidence="2 3">CGMCC 1.8863</strain>
    </source>
</reference>
<dbReference type="InterPro" id="IPR028974">
    <property type="entry name" value="TSP_type-3_rpt"/>
</dbReference>
<dbReference type="Gene3D" id="4.10.1080.10">
    <property type="entry name" value="TSP type-3 repeat"/>
    <property type="match status" value="1"/>
</dbReference>
<sequence length="615" mass="68170">MDLVKGLKFPALVGMLLAATFVSCEDDLTTIGSGVIGDEPFTANKAVYDVFAYNKKVEAVQTNKVPVYQLGKFNDPIYGTTEARITTQVLLSKENPVFGNYSAQKEANADTDDNILTIKEKETVKEVTLFIPFLTNTKGDSDNDGVPDIYDTDPDDPNSDYDGDGLTDAQEKAMGTDPYNKDTDGDGTNDDKDTDTAPNRFPIKFDLDSIYGNRDIPFNLKVERSTYYLRDLDPNSNFQEAQQYFSSQQFSPDFVSDLLFEGPVTINTEEELIFKEDDPETEEEDESKEAPVRLAPGIRVALDKTFFQENILDKEGASELLSQSNFAEFFRGIHLSVSDDVLMLLDLTQGNITIKYEYDSVDTKGTSDTSDDEFDVKKEGEFVLELLRRNSNTGAVVGNAVNTFVNDAYPEEIANSMDNGENASRIYLKGGAGSFAQIKLFNDTDGAEIINQIKNKNWIINEANLVFYVDRNTLDGAGEVIEPSKLYLYKADSNIPVYNPFFEQEADFNAGNLTNYDGALTKKNGKGDHYKIKITNYINDIIVRDSTNATLNLAVTSDIRVSSTAKAMLANGNEGTVASMSVINPLGTVLFGSDHTSEGEENKKLKLEIYYTEVK</sequence>
<dbReference type="InterPro" id="IPR025366">
    <property type="entry name" value="DUF4270"/>
</dbReference>
<gene>
    <name evidence="2" type="ORF">SAMN04487911_104193</name>
</gene>
<dbReference type="AlphaFoldDB" id="A0A1M6D815"/>
<organism evidence="2 3">
    <name type="scientific">Arenibacter nanhaiticus</name>
    <dbReference type="NCBI Taxonomy" id="558155"/>
    <lineage>
        <taxon>Bacteria</taxon>
        <taxon>Pseudomonadati</taxon>
        <taxon>Bacteroidota</taxon>
        <taxon>Flavobacteriia</taxon>
        <taxon>Flavobacteriales</taxon>
        <taxon>Flavobacteriaceae</taxon>
        <taxon>Arenibacter</taxon>
    </lineage>
</organism>
<evidence type="ECO:0000313" key="2">
    <source>
        <dbReference type="EMBL" id="SHI69372.1"/>
    </source>
</evidence>